<gene>
    <name evidence="1" type="ORF">ETF27_07770</name>
</gene>
<proteinExistence type="predicted"/>
<accession>A0A5C8GGA4</accession>
<organism evidence="1 2">
    <name type="scientific">Prevotella brunnea</name>
    <dbReference type="NCBI Taxonomy" id="2508867"/>
    <lineage>
        <taxon>Bacteria</taxon>
        <taxon>Pseudomonadati</taxon>
        <taxon>Bacteroidota</taxon>
        <taxon>Bacteroidia</taxon>
        <taxon>Bacteroidales</taxon>
        <taxon>Prevotellaceae</taxon>
        <taxon>Prevotella</taxon>
    </lineage>
</organism>
<evidence type="ECO:0000313" key="2">
    <source>
        <dbReference type="Proteomes" id="UP000321612"/>
    </source>
</evidence>
<keyword evidence="2" id="KW-1185">Reference proteome</keyword>
<comment type="caution">
    <text evidence="1">The sequence shown here is derived from an EMBL/GenBank/DDBJ whole genome shotgun (WGS) entry which is preliminary data.</text>
</comment>
<dbReference type="Proteomes" id="UP000321612">
    <property type="component" value="Unassembled WGS sequence"/>
</dbReference>
<evidence type="ECO:0000313" key="1">
    <source>
        <dbReference type="EMBL" id="TXJ60864.1"/>
    </source>
</evidence>
<sequence length="68" mass="8104">MLRTIEPHGDRRVSEHFWIGLNHDRECGSDRFFNSSSGNRNMTKKFYILKDCPDTRNTLKDNRLKNSF</sequence>
<name>A0A5C8GGA4_9BACT</name>
<reference evidence="2" key="1">
    <citation type="submission" date="2019-05" db="EMBL/GenBank/DDBJ databases">
        <title>Prevotella brunnea sp. nov., isolated from a wound of a patient.</title>
        <authorList>
            <person name="Buhl M."/>
        </authorList>
    </citation>
    <scope>NUCLEOTIDE SEQUENCE [LARGE SCALE GENOMIC DNA]</scope>
    <source>
        <strain evidence="2">A2672</strain>
    </source>
</reference>
<dbReference type="AlphaFoldDB" id="A0A5C8GGA4"/>
<dbReference type="RefSeq" id="WP_147785670.1">
    <property type="nucleotide sequence ID" value="NZ_SDIK01000056.1"/>
</dbReference>
<dbReference type="EMBL" id="SDIK01000056">
    <property type="protein sequence ID" value="TXJ60864.1"/>
    <property type="molecule type" value="Genomic_DNA"/>
</dbReference>
<protein>
    <submittedName>
        <fullName evidence="1">Uncharacterized protein</fullName>
    </submittedName>
</protein>